<dbReference type="RefSeq" id="WP_106312546.1">
    <property type="nucleotide sequence ID" value="NZ_PVWO01000631.1"/>
</dbReference>
<proteinExistence type="predicted"/>
<feature type="compositionally biased region" description="Basic and acidic residues" evidence="1">
    <location>
        <begin position="37"/>
        <end position="46"/>
    </location>
</feature>
<keyword evidence="2" id="KW-0238">DNA-binding</keyword>
<dbReference type="OrthoDB" id="513524at2"/>
<dbReference type="InterPro" id="IPR021487">
    <property type="entry name" value="DUF3140"/>
</dbReference>
<sequence>MADDRKSIIEDFHQVVNMSPQQLANWLKTEDSQEVGQKNDGDESIGHKSGRQIVELLERDESEYSDEEIAHMRKVVSYVRRHSAQRPQGDVKDTRWRFSLMNWGHDPLQDN</sequence>
<evidence type="ECO:0000313" key="3">
    <source>
        <dbReference type="Proteomes" id="UP000238937"/>
    </source>
</evidence>
<keyword evidence="3" id="KW-1185">Reference proteome</keyword>
<protein>
    <submittedName>
        <fullName evidence="2">DNA-binding protein</fullName>
    </submittedName>
</protein>
<gene>
    <name evidence="2" type="ORF">C7B77_27460</name>
</gene>
<evidence type="ECO:0000256" key="1">
    <source>
        <dbReference type="SAM" id="MobiDB-lite"/>
    </source>
</evidence>
<name>A0A2T1F8P8_9CYAN</name>
<dbReference type="EMBL" id="PVWO01000631">
    <property type="protein sequence ID" value="PSB41390.1"/>
    <property type="molecule type" value="Genomic_DNA"/>
</dbReference>
<dbReference type="GO" id="GO:0003677">
    <property type="term" value="F:DNA binding"/>
    <property type="evidence" value="ECO:0007669"/>
    <property type="project" value="UniProtKB-KW"/>
</dbReference>
<comment type="caution">
    <text evidence="2">The sequence shown here is derived from an EMBL/GenBank/DDBJ whole genome shotgun (WGS) entry which is preliminary data.</text>
</comment>
<organism evidence="2 3">
    <name type="scientific">Chamaesiphon polymorphus CCALA 037</name>
    <dbReference type="NCBI Taxonomy" id="2107692"/>
    <lineage>
        <taxon>Bacteria</taxon>
        <taxon>Bacillati</taxon>
        <taxon>Cyanobacteriota</taxon>
        <taxon>Cyanophyceae</taxon>
        <taxon>Gomontiellales</taxon>
        <taxon>Chamaesiphonaceae</taxon>
        <taxon>Chamaesiphon</taxon>
    </lineage>
</organism>
<dbReference type="PANTHER" id="PTHR40630">
    <property type="entry name" value="POSSIBLE DNA-BINDING PROTEIN"/>
    <property type="match status" value="1"/>
</dbReference>
<feature type="region of interest" description="Disordered" evidence="1">
    <location>
        <begin position="29"/>
        <end position="49"/>
    </location>
</feature>
<dbReference type="PANTHER" id="PTHR40630:SF1">
    <property type="entry name" value="DNA-BINDING PROTEIN"/>
    <property type="match status" value="1"/>
</dbReference>
<dbReference type="Proteomes" id="UP000238937">
    <property type="component" value="Unassembled WGS sequence"/>
</dbReference>
<accession>A0A2T1F8P8</accession>
<dbReference type="AlphaFoldDB" id="A0A2T1F8P8"/>
<evidence type="ECO:0000313" key="2">
    <source>
        <dbReference type="EMBL" id="PSB41390.1"/>
    </source>
</evidence>
<dbReference type="Pfam" id="PF11338">
    <property type="entry name" value="DUF3140"/>
    <property type="match status" value="1"/>
</dbReference>
<reference evidence="2 3" key="1">
    <citation type="submission" date="2018-03" db="EMBL/GenBank/DDBJ databases">
        <title>The ancient ancestry and fast evolution of plastids.</title>
        <authorList>
            <person name="Moore K.R."/>
            <person name="Magnabosco C."/>
            <person name="Momper L."/>
            <person name="Gold D.A."/>
            <person name="Bosak T."/>
            <person name="Fournier G.P."/>
        </authorList>
    </citation>
    <scope>NUCLEOTIDE SEQUENCE [LARGE SCALE GENOMIC DNA]</scope>
    <source>
        <strain evidence="2 3">CCALA 037</strain>
    </source>
</reference>